<evidence type="ECO:0000256" key="1">
    <source>
        <dbReference type="ARBA" id="ARBA00022741"/>
    </source>
</evidence>
<dbReference type="EMBL" id="JACYTO010000001">
    <property type="protein sequence ID" value="MBD8502221.1"/>
    <property type="molecule type" value="Genomic_DNA"/>
</dbReference>
<dbReference type="Pfam" id="PF00004">
    <property type="entry name" value="AAA"/>
    <property type="match status" value="1"/>
</dbReference>
<dbReference type="RefSeq" id="WP_187717015.1">
    <property type="nucleotide sequence ID" value="NZ_JACTAH010000001.1"/>
</dbReference>
<dbReference type="InterPro" id="IPR003959">
    <property type="entry name" value="ATPase_AAA_core"/>
</dbReference>
<comment type="similarity">
    <text evidence="3">Belongs to the AAA ATPase family. Highly divergent.</text>
</comment>
<dbReference type="InterPro" id="IPR003593">
    <property type="entry name" value="AAA+_ATPase"/>
</dbReference>
<keyword evidence="7" id="KW-1185">Reference proteome</keyword>
<dbReference type="Gene3D" id="1.10.8.60">
    <property type="match status" value="1"/>
</dbReference>
<dbReference type="Pfam" id="PF17862">
    <property type="entry name" value="AAA_lid_3"/>
    <property type="match status" value="1"/>
</dbReference>
<reference evidence="7" key="1">
    <citation type="submission" date="2023-07" db="EMBL/GenBank/DDBJ databases">
        <title>Thauera sp. CAU 1555 isolated from sand of Yaerae Beach.</title>
        <authorList>
            <person name="Kim W."/>
        </authorList>
    </citation>
    <scope>NUCLEOTIDE SEQUENCE [LARGE SCALE GENOMIC DNA]</scope>
    <source>
        <strain evidence="7">CAU 1555</strain>
    </source>
</reference>
<evidence type="ECO:0000313" key="7">
    <source>
        <dbReference type="Proteomes" id="UP000603602"/>
    </source>
</evidence>
<accession>A0ABR9BAF9</accession>
<keyword evidence="2" id="KW-0067">ATP-binding</keyword>
<dbReference type="PANTHER" id="PTHR42960">
    <property type="entry name" value="YCF46 PROTEIN"/>
    <property type="match status" value="1"/>
</dbReference>
<evidence type="ECO:0000259" key="5">
    <source>
        <dbReference type="SMART" id="SM00382"/>
    </source>
</evidence>
<dbReference type="Gene3D" id="3.40.50.300">
    <property type="entry name" value="P-loop containing nucleotide triphosphate hydrolases"/>
    <property type="match status" value="1"/>
</dbReference>
<dbReference type="PANTHER" id="PTHR42960:SF1">
    <property type="entry name" value="YCF46 PROTEIN"/>
    <property type="match status" value="1"/>
</dbReference>
<sequence length="494" mass="54434">MKLALSRLNQALDAGYPLVYVRSDDEARVERLLAALAEARFAAGRPVVCWTQTRGFTVQGREIAAVFDPLEALRHIRASRQEAFFLLKDFPLLLAQRPELVRGLKDLAQDLAGRESCVFLSCAQLQVPETLTEALRVIEAGVPDDEEILAEMHRVAAALPAAASLSEDWFARTAGAMKGMTLAQAGHLVRRLVAEGRLAPDEVLAEVRSEKAALLMREACLKYIDQVVDIDRVGGLENLKEWVLNRRAFFSGEAPTGVPMPAGVLFMGVSGCGKSMAAKVVASAWRLPLVRLDMNLVLSGAHGSPEYAFDRALRMAEQIAPVALWIDEMENSFGYDSDLRGGNNPNIFSSFLTWMQEKPAGVFVVATANRIEKLPAEVIRKGRFDQLFFLDLPTEEERMRIVDIHLQAAGGDPATFNLKTLAVVTKGWSGAEIEQAVRAAVVHAWQEGRAFTERDVLWSTSRMVPLSRTMAEQIKQLRIWSQDRATPASAKGTP</sequence>
<protein>
    <recommendedName>
        <fullName evidence="4">Uncharacterized AAA domain-containing protein ycf46</fullName>
    </recommendedName>
</protein>
<dbReference type="Proteomes" id="UP000603602">
    <property type="component" value="Unassembled WGS sequence"/>
</dbReference>
<dbReference type="InterPro" id="IPR052381">
    <property type="entry name" value="AAA_domain_protein"/>
</dbReference>
<gene>
    <name evidence="6" type="ORF">IFO67_04940</name>
</gene>
<dbReference type="SUPFAM" id="SSF52540">
    <property type="entry name" value="P-loop containing nucleoside triphosphate hydrolases"/>
    <property type="match status" value="1"/>
</dbReference>
<name>A0ABR9BAF9_9RHOO</name>
<evidence type="ECO:0000256" key="3">
    <source>
        <dbReference type="ARBA" id="ARBA00038088"/>
    </source>
</evidence>
<evidence type="ECO:0000256" key="4">
    <source>
        <dbReference type="ARBA" id="ARBA00040480"/>
    </source>
</evidence>
<evidence type="ECO:0000313" key="6">
    <source>
        <dbReference type="EMBL" id="MBD8502221.1"/>
    </source>
</evidence>
<evidence type="ECO:0000256" key="2">
    <source>
        <dbReference type="ARBA" id="ARBA00022840"/>
    </source>
</evidence>
<dbReference type="InterPro" id="IPR027417">
    <property type="entry name" value="P-loop_NTPase"/>
</dbReference>
<keyword evidence="1" id="KW-0547">Nucleotide-binding</keyword>
<proteinExistence type="inferred from homology"/>
<feature type="domain" description="AAA+ ATPase" evidence="5">
    <location>
        <begin position="260"/>
        <end position="394"/>
    </location>
</feature>
<dbReference type="SMART" id="SM00382">
    <property type="entry name" value="AAA"/>
    <property type="match status" value="1"/>
</dbReference>
<organism evidence="6 7">
    <name type="scientific">Thauera sedimentorum</name>
    <dbReference type="NCBI Taxonomy" id="2767595"/>
    <lineage>
        <taxon>Bacteria</taxon>
        <taxon>Pseudomonadati</taxon>
        <taxon>Pseudomonadota</taxon>
        <taxon>Betaproteobacteria</taxon>
        <taxon>Rhodocyclales</taxon>
        <taxon>Zoogloeaceae</taxon>
        <taxon>Thauera</taxon>
    </lineage>
</organism>
<dbReference type="InterPro" id="IPR041569">
    <property type="entry name" value="AAA_lid_3"/>
</dbReference>
<comment type="caution">
    <text evidence="6">The sequence shown here is derived from an EMBL/GenBank/DDBJ whole genome shotgun (WGS) entry which is preliminary data.</text>
</comment>